<evidence type="ECO:0000256" key="1">
    <source>
        <dbReference type="SAM" id="MobiDB-lite"/>
    </source>
</evidence>
<feature type="region of interest" description="Disordered" evidence="1">
    <location>
        <begin position="161"/>
        <end position="183"/>
    </location>
</feature>
<proteinExistence type="predicted"/>
<evidence type="ECO:0000313" key="3">
    <source>
        <dbReference type="Proteomes" id="UP000054549"/>
    </source>
</evidence>
<reference evidence="2 3" key="1">
    <citation type="submission" date="2014-04" db="EMBL/GenBank/DDBJ databases">
        <title>Evolutionary Origins and Diversification of the Mycorrhizal Mutualists.</title>
        <authorList>
            <consortium name="DOE Joint Genome Institute"/>
            <consortium name="Mycorrhizal Genomics Consortium"/>
            <person name="Kohler A."/>
            <person name="Kuo A."/>
            <person name="Nagy L.G."/>
            <person name="Floudas D."/>
            <person name="Copeland A."/>
            <person name="Barry K.W."/>
            <person name="Cichocki N."/>
            <person name="Veneault-Fourrey C."/>
            <person name="LaButti K."/>
            <person name="Lindquist E.A."/>
            <person name="Lipzen A."/>
            <person name="Lundell T."/>
            <person name="Morin E."/>
            <person name="Murat C."/>
            <person name="Riley R."/>
            <person name="Ohm R."/>
            <person name="Sun H."/>
            <person name="Tunlid A."/>
            <person name="Henrissat B."/>
            <person name="Grigoriev I.V."/>
            <person name="Hibbett D.S."/>
            <person name="Martin F."/>
        </authorList>
    </citation>
    <scope>NUCLEOTIDE SEQUENCE [LARGE SCALE GENOMIC DNA]</scope>
    <source>
        <strain evidence="2 3">Koide BX008</strain>
    </source>
</reference>
<dbReference type="InParanoid" id="A0A0C2TN28"/>
<gene>
    <name evidence="2" type="ORF">M378DRAFT_158390</name>
</gene>
<dbReference type="Proteomes" id="UP000054549">
    <property type="component" value="Unassembled WGS sequence"/>
</dbReference>
<dbReference type="AlphaFoldDB" id="A0A0C2TN28"/>
<name>A0A0C2TN28_AMAMK</name>
<organism evidence="2 3">
    <name type="scientific">Amanita muscaria (strain Koide BX008)</name>
    <dbReference type="NCBI Taxonomy" id="946122"/>
    <lineage>
        <taxon>Eukaryota</taxon>
        <taxon>Fungi</taxon>
        <taxon>Dikarya</taxon>
        <taxon>Basidiomycota</taxon>
        <taxon>Agaricomycotina</taxon>
        <taxon>Agaricomycetes</taxon>
        <taxon>Agaricomycetidae</taxon>
        <taxon>Agaricales</taxon>
        <taxon>Pluteineae</taxon>
        <taxon>Amanitaceae</taxon>
        <taxon>Amanita</taxon>
    </lineage>
</organism>
<dbReference type="OrthoDB" id="2996389at2759"/>
<accession>A0A0C2TN28</accession>
<dbReference type="HOGENOM" id="CLU_1474809_0_0_1"/>
<protein>
    <submittedName>
        <fullName evidence="2">Uncharacterized protein</fullName>
    </submittedName>
</protein>
<sequence>MHMQSIKDYDEKLLVVVNPWPPSGPTHRQFVNNVASWFEVMLGKSNGIKVEAVYQQRTHHHIIVELPAEADTDRLIGAHHWSDFLVEPWKSKHQEKASYIYEYNYQVFRHPSQINWHAAIPTYSSIDPSFPIRSPYPPRCPAPSTSLPYAAALPPQLRLVKNPSPHEQSETINVCDISPRKSS</sequence>
<dbReference type="EMBL" id="KN818228">
    <property type="protein sequence ID" value="KIL68574.1"/>
    <property type="molecule type" value="Genomic_DNA"/>
</dbReference>
<evidence type="ECO:0000313" key="2">
    <source>
        <dbReference type="EMBL" id="KIL68574.1"/>
    </source>
</evidence>
<keyword evidence="3" id="KW-1185">Reference proteome</keyword>